<dbReference type="Proteomes" id="UP000023430">
    <property type="component" value="Unassembled WGS sequence"/>
</dbReference>
<sequence length="95" mass="10367">MSLFGRLFGKGGGASHAAATEAEPVDHKGYAIHPDPMPEGSRWRIAARIERVVDGEAKVHRLIRADTLDDRDQAVEASVRKARQMIDEQGDGIFG</sequence>
<evidence type="ECO:0000313" key="3">
    <source>
        <dbReference type="Proteomes" id="UP000023430"/>
    </source>
</evidence>
<evidence type="ECO:0008006" key="4">
    <source>
        <dbReference type="Google" id="ProtNLM"/>
    </source>
</evidence>
<dbReference type="eggNOG" id="COG5453">
    <property type="taxonomic scope" value="Bacteria"/>
</dbReference>
<evidence type="ECO:0000313" key="2">
    <source>
        <dbReference type="EMBL" id="ETX27372.1"/>
    </source>
</evidence>
<organism evidence="2 3">
    <name type="scientific">Roseivivax isoporae LMG 25204</name>
    <dbReference type="NCBI Taxonomy" id="1449351"/>
    <lineage>
        <taxon>Bacteria</taxon>
        <taxon>Pseudomonadati</taxon>
        <taxon>Pseudomonadota</taxon>
        <taxon>Alphaproteobacteria</taxon>
        <taxon>Rhodobacterales</taxon>
        <taxon>Roseobacteraceae</taxon>
        <taxon>Roseivivax</taxon>
    </lineage>
</organism>
<gene>
    <name evidence="2" type="ORF">RISW2_14345</name>
</gene>
<protein>
    <recommendedName>
        <fullName evidence="4">Transcriptional activator HlyU</fullName>
    </recommendedName>
</protein>
<name>X7F372_9RHOB</name>
<dbReference type="RefSeq" id="WP_043773873.1">
    <property type="nucleotide sequence ID" value="NZ_JAME01000034.1"/>
</dbReference>
<dbReference type="EMBL" id="JAME01000034">
    <property type="protein sequence ID" value="ETX27372.1"/>
    <property type="molecule type" value="Genomic_DNA"/>
</dbReference>
<feature type="region of interest" description="Disordered" evidence="1">
    <location>
        <begin position="9"/>
        <end position="38"/>
    </location>
</feature>
<accession>X7F372</accession>
<dbReference type="AlphaFoldDB" id="X7F372"/>
<dbReference type="OrthoDB" id="9800971at2"/>
<proteinExistence type="predicted"/>
<reference evidence="2 3" key="1">
    <citation type="submission" date="2014-01" db="EMBL/GenBank/DDBJ databases">
        <title>Roseivivax isoporae LMG 25204 Genome Sequencing.</title>
        <authorList>
            <person name="Lai Q."/>
            <person name="Li G."/>
            <person name="Shao Z."/>
        </authorList>
    </citation>
    <scope>NUCLEOTIDE SEQUENCE [LARGE SCALE GENOMIC DNA]</scope>
    <source>
        <strain evidence="2 3">LMG 25204</strain>
    </source>
</reference>
<evidence type="ECO:0000256" key="1">
    <source>
        <dbReference type="SAM" id="MobiDB-lite"/>
    </source>
</evidence>
<dbReference type="STRING" id="1449351.RISW2_14345"/>
<dbReference type="InterPro" id="IPR018772">
    <property type="entry name" value="Transcription_activator_HlyU"/>
</dbReference>
<dbReference type="Pfam" id="PF10115">
    <property type="entry name" value="HlyU"/>
    <property type="match status" value="1"/>
</dbReference>
<keyword evidence="3" id="KW-1185">Reference proteome</keyword>
<comment type="caution">
    <text evidence="2">The sequence shown here is derived from an EMBL/GenBank/DDBJ whole genome shotgun (WGS) entry which is preliminary data.</text>
</comment>